<gene>
    <name evidence="3" type="ORF">CG716_09270</name>
</gene>
<evidence type="ECO:0000256" key="2">
    <source>
        <dbReference type="SAM" id="Phobius"/>
    </source>
</evidence>
<reference evidence="3 4" key="1">
    <citation type="submission" date="2017-07" db="EMBL/GenBank/DDBJ databases">
        <title>The new phylogeny of genus Mycobacterium.</title>
        <authorList>
            <person name="Tortoli E."/>
            <person name="Trovato A."/>
            <person name="Cirillo D.M."/>
        </authorList>
    </citation>
    <scope>NUCLEOTIDE SEQUENCE [LARGE SCALE GENOMIC DNA]</scope>
    <source>
        <strain evidence="3 4">ATCC 33027</strain>
    </source>
</reference>
<dbReference type="Proteomes" id="UP000216063">
    <property type="component" value="Unassembled WGS sequence"/>
</dbReference>
<sequence length="242" mass="24830">MAEIVPEAGESSRPGILAGVTPPNAAGPAAPIPPEAGAPPREPKPRLLQDGRDMFWSLAPLIVACIALAGLVGMCSVRPNGPRDGVAPPYDAPAALKADAETLGIPIRLPQLPAGWRANSGSRGSIGDGRTDPVTGQHQRAVTSTVGYIAASKMYVSLTQSNADEQALVSSIHQSMYPTGAQEVDGVKWIVYEGGDGTEPVWTTRLDSAAGPAQVAITGAGKGSDFRTLAVGTQTQKPLPPG</sequence>
<keyword evidence="2" id="KW-0472">Membrane</keyword>
<accession>A0A255DLJ5</accession>
<dbReference type="AlphaFoldDB" id="A0A255DLJ5"/>
<comment type="caution">
    <text evidence="3">The sequence shown here is derived from an EMBL/GenBank/DDBJ whole genome shotgun (WGS) entry which is preliminary data.</text>
</comment>
<feature type="region of interest" description="Disordered" evidence="1">
    <location>
        <begin position="116"/>
        <end position="139"/>
    </location>
</feature>
<name>A0A255DLJ5_9MYCO</name>
<dbReference type="InterPro" id="IPR025339">
    <property type="entry name" value="DUF4245"/>
</dbReference>
<keyword evidence="2" id="KW-0812">Transmembrane</keyword>
<feature type="region of interest" description="Disordered" evidence="1">
    <location>
        <begin position="1"/>
        <end position="48"/>
    </location>
</feature>
<feature type="transmembrane region" description="Helical" evidence="2">
    <location>
        <begin position="54"/>
        <end position="74"/>
    </location>
</feature>
<dbReference type="EMBL" id="NOZR01000006">
    <property type="protein sequence ID" value="OYN80327.1"/>
    <property type="molecule type" value="Genomic_DNA"/>
</dbReference>
<dbReference type="OrthoDB" id="4772660at2"/>
<keyword evidence="4" id="KW-1185">Reference proteome</keyword>
<dbReference type="Pfam" id="PF14030">
    <property type="entry name" value="DUF4245"/>
    <property type="match status" value="1"/>
</dbReference>
<proteinExistence type="predicted"/>
<evidence type="ECO:0000256" key="1">
    <source>
        <dbReference type="SAM" id="MobiDB-lite"/>
    </source>
</evidence>
<evidence type="ECO:0000313" key="3">
    <source>
        <dbReference type="EMBL" id="OYN80327.1"/>
    </source>
</evidence>
<evidence type="ECO:0000313" key="4">
    <source>
        <dbReference type="Proteomes" id="UP000216063"/>
    </source>
</evidence>
<organism evidence="3 4">
    <name type="scientific">Mycolicibacterium sphagni</name>
    <dbReference type="NCBI Taxonomy" id="1786"/>
    <lineage>
        <taxon>Bacteria</taxon>
        <taxon>Bacillati</taxon>
        <taxon>Actinomycetota</taxon>
        <taxon>Actinomycetes</taxon>
        <taxon>Mycobacteriales</taxon>
        <taxon>Mycobacteriaceae</taxon>
        <taxon>Mycolicibacterium</taxon>
    </lineage>
</organism>
<evidence type="ECO:0008006" key="5">
    <source>
        <dbReference type="Google" id="ProtNLM"/>
    </source>
</evidence>
<keyword evidence="2" id="KW-1133">Transmembrane helix</keyword>
<protein>
    <recommendedName>
        <fullName evidence="5">DUF4245 domain-containing protein</fullName>
    </recommendedName>
</protein>